<dbReference type="NCBIfam" id="NF040572">
    <property type="entry name" value="heme_bind_FMP"/>
    <property type="match status" value="1"/>
</dbReference>
<evidence type="ECO:0000313" key="2">
    <source>
        <dbReference type="Proteomes" id="UP000031838"/>
    </source>
</evidence>
<accession>A0A0B6RRG2</accession>
<sequence>MTDQPTQPKADDTLISLPQDFQFGQVLPEGAALLGAEPEPPLGLALSRFTGTFSGPGFNTIFRPRSSVPDSGTAFPNPIPPGIPDDNVLELNLTQETLSFTKALGSVPNRGLRAQADIFLNGVPYAQAVNDVTNTDTGRGDGAPVGIHFEPGLWMRVPATETQPVLGASLARMASIPHGTTINAQGLEPAAATSGPPDISPVGITPFVIGNPGERIHFASQTASDAQTPRIPQDLTRFIEAGTITQAVLDDPTQVLRAVLASQTVLDTVTFTVTTAPQPPEFGGGIDNIAFLEGDASRAQPNANSVLMASTFWIETVQHQIVVPPYQPGQPALKLSPAPTLPGLPVPVFEVTPPRELTESVTLTVTSTQIQYAQTVLLDFAGLSWPHVSVATLVPEDLQTVPASAWA</sequence>
<reference evidence="2" key="1">
    <citation type="submission" date="2011-03" db="EMBL/GenBank/DDBJ databases">
        <authorList>
            <person name="Voget S."/>
            <person name="Streit W.R."/>
            <person name="Jaeger K.E."/>
            <person name="Daniel R."/>
        </authorList>
    </citation>
    <scope>NUCLEOTIDE SEQUENCE [LARGE SCALE GENOMIC DNA]</scope>
    <source>
        <strain evidence="2">PG1</strain>
    </source>
</reference>
<dbReference type="EMBL" id="CP002580">
    <property type="protein sequence ID" value="AJK45968.1"/>
    <property type="molecule type" value="Genomic_DNA"/>
</dbReference>
<dbReference type="RefSeq" id="WP_042624596.1">
    <property type="nucleotide sequence ID" value="NZ_CP002580.1"/>
</dbReference>
<dbReference type="Proteomes" id="UP000031838">
    <property type="component" value="Chromosome 1"/>
</dbReference>
<gene>
    <name evidence="1" type="ORF">BGL_1c14520</name>
</gene>
<reference evidence="1 2" key="2">
    <citation type="journal article" date="2016" name="Appl. Microbiol. Biotechnol.">
        <title>Mutations improving production and secretion of extracellular lipase by Burkholderia glumae PG1.</title>
        <authorList>
            <person name="Knapp A."/>
            <person name="Voget S."/>
            <person name="Gao R."/>
            <person name="Zaburannyi N."/>
            <person name="Krysciak D."/>
            <person name="Breuer M."/>
            <person name="Hauer B."/>
            <person name="Streit W.R."/>
            <person name="Muller R."/>
            <person name="Daniel R."/>
            <person name="Jaeger K.E."/>
        </authorList>
    </citation>
    <scope>NUCLEOTIDE SEQUENCE [LARGE SCALE GENOMIC DNA]</scope>
    <source>
        <strain evidence="1 2">PG1</strain>
    </source>
</reference>
<name>A0A0B6RRG2_BURPL</name>
<protein>
    <submittedName>
        <fullName evidence="1">Uncharacterized protein</fullName>
    </submittedName>
</protein>
<dbReference type="InterPro" id="IPR047975">
    <property type="entry name" value="Heme_bind_FMP"/>
</dbReference>
<keyword evidence="2" id="KW-1185">Reference proteome</keyword>
<dbReference type="AlphaFoldDB" id="A0A0B6RRG2"/>
<proteinExistence type="predicted"/>
<dbReference type="HOGENOM" id="CLU_047583_0_0_4"/>
<dbReference type="KEGG" id="bgp:BGL_1c14520"/>
<evidence type="ECO:0000313" key="1">
    <source>
        <dbReference type="EMBL" id="AJK45968.1"/>
    </source>
</evidence>
<organism evidence="1 2">
    <name type="scientific">Burkholderia plantarii</name>
    <dbReference type="NCBI Taxonomy" id="41899"/>
    <lineage>
        <taxon>Bacteria</taxon>
        <taxon>Pseudomonadati</taxon>
        <taxon>Pseudomonadota</taxon>
        <taxon>Betaproteobacteria</taxon>
        <taxon>Burkholderiales</taxon>
        <taxon>Burkholderiaceae</taxon>
        <taxon>Burkholderia</taxon>
    </lineage>
</organism>